<gene>
    <name evidence="1" type="ORF">EZS26_003437</name>
</gene>
<sequence length="39" mass="4841">MERVRYNTELLFMEYNTNLSNFWGAVHFFVQKCPRRIKT</sequence>
<reference evidence="1 2" key="1">
    <citation type="submission" date="2019-03" db="EMBL/GenBank/DDBJ databases">
        <title>Single cell metagenomics reveals metabolic interactions within the superorganism composed of flagellate Streblomastix strix and complex community of Bacteroidetes bacteria on its surface.</title>
        <authorList>
            <person name="Treitli S.C."/>
            <person name="Kolisko M."/>
            <person name="Husnik F."/>
            <person name="Keeling P."/>
            <person name="Hampl V."/>
        </authorList>
    </citation>
    <scope>NUCLEOTIDE SEQUENCE [LARGE SCALE GENOMIC DNA]</scope>
    <source>
        <strain evidence="1">St1</strain>
    </source>
</reference>
<evidence type="ECO:0000313" key="1">
    <source>
        <dbReference type="EMBL" id="KAA6300426.1"/>
    </source>
</evidence>
<comment type="caution">
    <text evidence="1">The sequence shown here is derived from an EMBL/GenBank/DDBJ whole genome shotgun (WGS) entry which is preliminary data.</text>
</comment>
<accession>A0A5M8NU44</accession>
<organism evidence="1 2">
    <name type="scientific">Candidatus Ordinivivax streblomastigis</name>
    <dbReference type="NCBI Taxonomy" id="2540710"/>
    <lineage>
        <taxon>Bacteria</taxon>
        <taxon>Pseudomonadati</taxon>
        <taxon>Bacteroidota</taxon>
        <taxon>Bacteroidia</taxon>
        <taxon>Bacteroidales</taxon>
        <taxon>Candidatus Ordinivivax</taxon>
    </lineage>
</organism>
<evidence type="ECO:0000313" key="2">
    <source>
        <dbReference type="Proteomes" id="UP000324575"/>
    </source>
</evidence>
<dbReference type="Proteomes" id="UP000324575">
    <property type="component" value="Unassembled WGS sequence"/>
</dbReference>
<dbReference type="AlphaFoldDB" id="A0A5M8NU44"/>
<protein>
    <submittedName>
        <fullName evidence="1">Uncharacterized protein</fullName>
    </submittedName>
</protein>
<dbReference type="EMBL" id="SNRX01000084">
    <property type="protein sequence ID" value="KAA6300426.1"/>
    <property type="molecule type" value="Genomic_DNA"/>
</dbReference>
<name>A0A5M8NU44_9BACT</name>
<proteinExistence type="predicted"/>